<sequence length="101" mass="10560">MSENQLAVDPSQLRSSAAQLDALAERLETTLSTHVPGLQVPASGIDEVSVRAADTFNSVADGFGADAGDAARELRKIAAVLRLQANSFGRAEDTNTTTFLA</sequence>
<feature type="domain" description="PE" evidence="1">
    <location>
        <begin position="6"/>
        <end position="95"/>
    </location>
</feature>
<gene>
    <name evidence="2" type="ORF">GORHZ_168_00090</name>
</gene>
<dbReference type="EMBL" id="BAHC01000168">
    <property type="protein sequence ID" value="GAB92212.1"/>
    <property type="molecule type" value="Genomic_DNA"/>
</dbReference>
<evidence type="ECO:0000313" key="2">
    <source>
        <dbReference type="EMBL" id="GAB92212.1"/>
    </source>
</evidence>
<dbReference type="InterPro" id="IPR036689">
    <property type="entry name" value="ESAT-6-like_sf"/>
</dbReference>
<evidence type="ECO:0000313" key="3">
    <source>
        <dbReference type="Proteomes" id="UP000008363"/>
    </source>
</evidence>
<dbReference type="RefSeq" id="WP_006336401.1">
    <property type="nucleotide sequence ID" value="NZ_BAHC01000168.1"/>
</dbReference>
<dbReference type="Proteomes" id="UP000008363">
    <property type="component" value="Unassembled WGS sequence"/>
</dbReference>
<dbReference type="STRING" id="1108045.GORHZ_168_00090"/>
<dbReference type="InterPro" id="IPR000084">
    <property type="entry name" value="PE-PGRS_N"/>
</dbReference>
<proteinExistence type="predicted"/>
<dbReference type="OrthoDB" id="4636567at2"/>
<dbReference type="Pfam" id="PF00934">
    <property type="entry name" value="PE"/>
    <property type="match status" value="1"/>
</dbReference>
<accession>K6WJ65</accession>
<reference evidence="2 3" key="1">
    <citation type="submission" date="2012-08" db="EMBL/GenBank/DDBJ databases">
        <title>Whole genome shotgun sequence of Gordonia rhizosphera NBRC 16068.</title>
        <authorList>
            <person name="Takarada H."/>
            <person name="Isaki S."/>
            <person name="Hosoyama A."/>
            <person name="Tsuchikane K."/>
            <person name="Katsumata H."/>
            <person name="Baba S."/>
            <person name="Ohji S."/>
            <person name="Yamazaki S."/>
            <person name="Fujita N."/>
        </authorList>
    </citation>
    <scope>NUCLEOTIDE SEQUENCE [LARGE SCALE GENOMIC DNA]</scope>
    <source>
        <strain evidence="2 3">NBRC 16068</strain>
    </source>
</reference>
<organism evidence="2 3">
    <name type="scientific">Gordonia rhizosphera NBRC 16068</name>
    <dbReference type="NCBI Taxonomy" id="1108045"/>
    <lineage>
        <taxon>Bacteria</taxon>
        <taxon>Bacillati</taxon>
        <taxon>Actinomycetota</taxon>
        <taxon>Actinomycetes</taxon>
        <taxon>Mycobacteriales</taxon>
        <taxon>Gordoniaceae</taxon>
        <taxon>Gordonia</taxon>
    </lineage>
</organism>
<protein>
    <recommendedName>
        <fullName evidence="1">PE domain-containing protein</fullName>
    </recommendedName>
</protein>
<dbReference type="Gene3D" id="1.10.287.850">
    <property type="entry name" value="HP0062-like domain"/>
    <property type="match status" value="1"/>
</dbReference>
<evidence type="ECO:0000259" key="1">
    <source>
        <dbReference type="Pfam" id="PF00934"/>
    </source>
</evidence>
<dbReference type="AlphaFoldDB" id="K6WJ65"/>
<name>K6WJ65_9ACTN</name>
<dbReference type="SUPFAM" id="SSF140453">
    <property type="entry name" value="EsxAB dimer-like"/>
    <property type="match status" value="1"/>
</dbReference>
<keyword evidence="3" id="KW-1185">Reference proteome</keyword>
<comment type="caution">
    <text evidence="2">The sequence shown here is derived from an EMBL/GenBank/DDBJ whole genome shotgun (WGS) entry which is preliminary data.</text>
</comment>
<dbReference type="eggNOG" id="ENOG5032E5R">
    <property type="taxonomic scope" value="Bacteria"/>
</dbReference>